<evidence type="ECO:0000256" key="3">
    <source>
        <dbReference type="ARBA" id="ARBA00023163"/>
    </source>
</evidence>
<evidence type="ECO:0000256" key="4">
    <source>
        <dbReference type="PROSITE-ProRule" id="PRU00335"/>
    </source>
</evidence>
<dbReference type="InterPro" id="IPR041612">
    <property type="entry name" value="YfiR_C"/>
</dbReference>
<dbReference type="Pfam" id="PF00440">
    <property type="entry name" value="TetR_N"/>
    <property type="match status" value="1"/>
</dbReference>
<gene>
    <name evidence="6" type="ORF">KS419_10550</name>
</gene>
<dbReference type="PANTHER" id="PTHR47506">
    <property type="entry name" value="TRANSCRIPTIONAL REGULATORY PROTEIN"/>
    <property type="match status" value="1"/>
</dbReference>
<evidence type="ECO:0000313" key="7">
    <source>
        <dbReference type="Proteomes" id="UP000784880"/>
    </source>
</evidence>
<dbReference type="PANTHER" id="PTHR47506:SF6">
    <property type="entry name" value="HTH-TYPE TRANSCRIPTIONAL REPRESSOR NEMR"/>
    <property type="match status" value="1"/>
</dbReference>
<keyword evidence="3" id="KW-0804">Transcription</keyword>
<keyword evidence="7" id="KW-1185">Reference proteome</keyword>
<dbReference type="EMBL" id="JAHQCS010000094">
    <property type="protein sequence ID" value="MBU9712181.1"/>
    <property type="molecule type" value="Genomic_DNA"/>
</dbReference>
<evidence type="ECO:0000256" key="1">
    <source>
        <dbReference type="ARBA" id="ARBA00023015"/>
    </source>
</evidence>
<accession>A0ABS6JEZ7</accession>
<dbReference type="Pfam" id="PF17922">
    <property type="entry name" value="TetR_C_17"/>
    <property type="match status" value="1"/>
</dbReference>
<comment type="caution">
    <text evidence="6">The sequence shown here is derived from an EMBL/GenBank/DDBJ whole genome shotgun (WGS) entry which is preliminary data.</text>
</comment>
<evidence type="ECO:0000259" key="5">
    <source>
        <dbReference type="PROSITE" id="PS50977"/>
    </source>
</evidence>
<organism evidence="6 7">
    <name type="scientific">Evansella tamaricis</name>
    <dbReference type="NCBI Taxonomy" id="2069301"/>
    <lineage>
        <taxon>Bacteria</taxon>
        <taxon>Bacillati</taxon>
        <taxon>Bacillota</taxon>
        <taxon>Bacilli</taxon>
        <taxon>Bacillales</taxon>
        <taxon>Bacillaceae</taxon>
        <taxon>Evansella</taxon>
    </lineage>
</organism>
<feature type="domain" description="HTH tetR-type" evidence="5">
    <location>
        <begin position="11"/>
        <end position="71"/>
    </location>
</feature>
<protein>
    <submittedName>
        <fullName evidence="6">TetR/AcrR family transcriptional regulator</fullName>
    </submittedName>
</protein>
<keyword evidence="1" id="KW-0805">Transcription regulation</keyword>
<sequence>MAPRVSEDHKDQRQQQILDAAENVFIQRGFNATSMQNIIDESGISRGGIYTYYKNTEDIFLAIMKRRDDSSFEEKIPVSQEHRSTWKEVNDMIDDFRDFIEGMPESLAPALFEYYFTTGWHSHKHLPILESRYGKAIQMMVHLFEEGVESGEFQPQLPLDSIAWTLISFFDGLGFAMMQIQRELFQMDEQIESIRFYLKSALNPVEIKNSHYTS</sequence>
<keyword evidence="2 4" id="KW-0238">DNA-binding</keyword>
<dbReference type="PROSITE" id="PS50977">
    <property type="entry name" value="HTH_TETR_2"/>
    <property type="match status" value="1"/>
</dbReference>
<dbReference type="RefSeq" id="WP_217066366.1">
    <property type="nucleotide sequence ID" value="NZ_JAHQCS010000094.1"/>
</dbReference>
<feature type="DNA-binding region" description="H-T-H motif" evidence="4">
    <location>
        <begin position="34"/>
        <end position="53"/>
    </location>
</feature>
<proteinExistence type="predicted"/>
<evidence type="ECO:0000313" key="6">
    <source>
        <dbReference type="EMBL" id="MBU9712181.1"/>
    </source>
</evidence>
<dbReference type="Proteomes" id="UP000784880">
    <property type="component" value="Unassembled WGS sequence"/>
</dbReference>
<dbReference type="InterPro" id="IPR001647">
    <property type="entry name" value="HTH_TetR"/>
</dbReference>
<reference evidence="6 7" key="1">
    <citation type="submission" date="2021-06" db="EMBL/GenBank/DDBJ databases">
        <title>Bacillus sp. RD4P76, an endophyte from a halophyte.</title>
        <authorList>
            <person name="Sun J.-Q."/>
        </authorList>
    </citation>
    <scope>NUCLEOTIDE SEQUENCE [LARGE SCALE GENOMIC DNA]</scope>
    <source>
        <strain evidence="6 7">CGMCC 1.15917</strain>
    </source>
</reference>
<evidence type="ECO:0000256" key="2">
    <source>
        <dbReference type="ARBA" id="ARBA00023125"/>
    </source>
</evidence>
<name>A0ABS6JEZ7_9BACI</name>